<accession>A0A1C4VME8</accession>
<evidence type="ECO:0000313" key="2">
    <source>
        <dbReference type="Proteomes" id="UP000199375"/>
    </source>
</evidence>
<dbReference type="Proteomes" id="UP000199375">
    <property type="component" value="Unassembled WGS sequence"/>
</dbReference>
<organism evidence="1 2">
    <name type="scientific">Micromonospora haikouensis</name>
    <dbReference type="NCBI Taxonomy" id="686309"/>
    <lineage>
        <taxon>Bacteria</taxon>
        <taxon>Bacillati</taxon>
        <taxon>Actinomycetota</taxon>
        <taxon>Actinomycetes</taxon>
        <taxon>Micromonosporales</taxon>
        <taxon>Micromonosporaceae</taxon>
        <taxon>Micromonospora</taxon>
    </lineage>
</organism>
<protein>
    <submittedName>
        <fullName evidence="1">Uncharacterized protein</fullName>
    </submittedName>
</protein>
<name>A0A1C4VME8_9ACTN</name>
<dbReference type="EMBL" id="FMCW01000010">
    <property type="protein sequence ID" value="SCE85120.1"/>
    <property type="molecule type" value="Genomic_DNA"/>
</dbReference>
<dbReference type="AlphaFoldDB" id="A0A1C4VME8"/>
<dbReference type="RefSeq" id="WP_091278465.1">
    <property type="nucleotide sequence ID" value="NZ_FMCW01000010.1"/>
</dbReference>
<reference evidence="1 2" key="1">
    <citation type="submission" date="2016-06" db="EMBL/GenBank/DDBJ databases">
        <authorList>
            <person name="Kjaerup R.B."/>
            <person name="Dalgaard T.S."/>
            <person name="Juul-Madsen H.R."/>
        </authorList>
    </citation>
    <scope>NUCLEOTIDE SEQUENCE [LARGE SCALE GENOMIC DNA]</scope>
    <source>
        <strain evidence="1 2">DSM 45626</strain>
    </source>
</reference>
<evidence type="ECO:0000313" key="1">
    <source>
        <dbReference type="EMBL" id="SCE85120.1"/>
    </source>
</evidence>
<gene>
    <name evidence="1" type="ORF">GA0070558_1105</name>
</gene>
<proteinExistence type="predicted"/>
<sequence length="321" mass="35832">MRVELTADVFTDTDDPARRYDPNDLYVLLRCFPDRRHDWVTDLAVVAAVETYLPKHLPDLAGTYLALARDAMVHQAWTGTTQQGDVVRVSRADLADHSADLCRPAVLVVENSSSDGGFLHTVASALRHERVVTALEQEWLEVHSAGGSGEVPRVAREHAVRYRRLIRVVALLDSDSLIPGQRTANHDHADALDAENIMVHVLALREAENYVPHRVLFGIGRPKEASRKLSALKRLTPQQRGHLDIKNGLGSRKQAVVEQQRELFQDLDPAVQLGLRDGFGKDVLEHLAKQRGRLTEQDFATLGEEIVAELRTLLDKIASRI</sequence>